<reference evidence="1" key="1">
    <citation type="submission" date="2018-05" db="EMBL/GenBank/DDBJ databases">
        <authorList>
            <person name="Lanie J.A."/>
            <person name="Ng W.-L."/>
            <person name="Kazmierczak K.M."/>
            <person name="Andrzejewski T.M."/>
            <person name="Davidsen T.M."/>
            <person name="Wayne K.J."/>
            <person name="Tettelin H."/>
            <person name="Glass J.I."/>
            <person name="Rusch D."/>
            <person name="Podicherti R."/>
            <person name="Tsui H.-C.T."/>
            <person name="Winkler M.E."/>
        </authorList>
    </citation>
    <scope>NUCLEOTIDE SEQUENCE</scope>
</reference>
<dbReference type="EMBL" id="UINC01046649">
    <property type="protein sequence ID" value="SVB54941.1"/>
    <property type="molecule type" value="Genomic_DNA"/>
</dbReference>
<proteinExistence type="predicted"/>
<dbReference type="AlphaFoldDB" id="A0A382EYG5"/>
<gene>
    <name evidence="1" type="ORF">METZ01_LOCUS207795</name>
</gene>
<organism evidence="1">
    <name type="scientific">marine metagenome</name>
    <dbReference type="NCBI Taxonomy" id="408172"/>
    <lineage>
        <taxon>unclassified sequences</taxon>
        <taxon>metagenomes</taxon>
        <taxon>ecological metagenomes</taxon>
    </lineage>
</organism>
<protein>
    <submittedName>
        <fullName evidence="1">Uncharacterized protein</fullName>
    </submittedName>
</protein>
<name>A0A382EYG5_9ZZZZ</name>
<evidence type="ECO:0000313" key="1">
    <source>
        <dbReference type="EMBL" id="SVB54941.1"/>
    </source>
</evidence>
<sequence>SGSDSDDLYIYFGYHSDKWSFIPALNYERHGVLYTRPAEVKMELRLDFRYTYKEYRFNVFFEREWLEHAGFTPNKWRIGNVIWFGVERELTDLFVEKVSSLRKRPTD</sequence>
<feature type="non-terminal residue" evidence="1">
    <location>
        <position position="1"/>
    </location>
</feature>
<accession>A0A382EYG5</accession>